<dbReference type="EMBL" id="DS022251">
    <property type="protein sequence ID" value="EWG48212.1"/>
    <property type="molecule type" value="Genomic_DNA"/>
</dbReference>
<feature type="domain" description="FF" evidence="8">
    <location>
        <begin position="222"/>
        <end position="278"/>
    </location>
</feature>
<feature type="domain" description="WW" evidence="7">
    <location>
        <begin position="15"/>
        <end position="42"/>
    </location>
</feature>
<feature type="compositionally biased region" description="Basic residues" evidence="6">
    <location>
        <begin position="601"/>
        <end position="610"/>
    </location>
</feature>
<reference evidence="9 10" key="1">
    <citation type="journal article" date="2010" name="Nature">
        <title>Comparative genomics reveals mobile pathogenicity chromosomes in Fusarium.</title>
        <authorList>
            <person name="Ma L.J."/>
            <person name="van der Does H.C."/>
            <person name="Borkovich K.A."/>
            <person name="Coleman J.J."/>
            <person name="Daboussi M.J."/>
            <person name="Di Pietro A."/>
            <person name="Dufresne M."/>
            <person name="Freitag M."/>
            <person name="Grabherr M."/>
            <person name="Henrissat B."/>
            <person name="Houterman P.M."/>
            <person name="Kang S."/>
            <person name="Shim W.B."/>
            <person name="Woloshuk C."/>
            <person name="Xie X."/>
            <person name="Xu J.R."/>
            <person name="Antoniw J."/>
            <person name="Baker S.E."/>
            <person name="Bluhm B.H."/>
            <person name="Breakspear A."/>
            <person name="Brown D.W."/>
            <person name="Butchko R.A."/>
            <person name="Chapman S."/>
            <person name="Coulson R."/>
            <person name="Coutinho P.M."/>
            <person name="Danchin E.G."/>
            <person name="Diener A."/>
            <person name="Gale L.R."/>
            <person name="Gardiner D.M."/>
            <person name="Goff S."/>
            <person name="Hammond-Kosack K.E."/>
            <person name="Hilburn K."/>
            <person name="Hua-Van A."/>
            <person name="Jonkers W."/>
            <person name="Kazan K."/>
            <person name="Kodira C.D."/>
            <person name="Koehrsen M."/>
            <person name="Kumar L."/>
            <person name="Lee Y.H."/>
            <person name="Li L."/>
            <person name="Manners J.M."/>
            <person name="Miranda-Saavedra D."/>
            <person name="Mukherjee M."/>
            <person name="Park G."/>
            <person name="Park J."/>
            <person name="Park S.Y."/>
            <person name="Proctor R.H."/>
            <person name="Regev A."/>
            <person name="Ruiz-Roldan M.C."/>
            <person name="Sain D."/>
            <person name="Sakthikumar S."/>
            <person name="Sykes S."/>
            <person name="Schwartz D.C."/>
            <person name="Turgeon B.G."/>
            <person name="Wapinski I."/>
            <person name="Yoder O."/>
            <person name="Young S."/>
            <person name="Zeng Q."/>
            <person name="Zhou S."/>
            <person name="Galagan J."/>
            <person name="Cuomo C.A."/>
            <person name="Kistler H.C."/>
            <person name="Rep M."/>
        </authorList>
    </citation>
    <scope>NUCLEOTIDE SEQUENCE [LARGE SCALE GENOMIC DNA]</scope>
    <source>
        <strain evidence="10">M3125 / FGSC 7600</strain>
    </source>
</reference>
<evidence type="ECO:0000256" key="5">
    <source>
        <dbReference type="ARBA" id="ARBA00023242"/>
    </source>
</evidence>
<proteinExistence type="predicted"/>
<dbReference type="SUPFAM" id="SSF51045">
    <property type="entry name" value="WW domain"/>
    <property type="match status" value="2"/>
</dbReference>
<dbReference type="FunFam" id="2.20.70.10:FF:000078">
    <property type="entry name" value="Formin binding protein (FNB3)"/>
    <property type="match status" value="1"/>
</dbReference>
<sequence>MNGFGSPYGQPVAAWQEHHTPDGRAYYYNPTTKATQWTKPEEMMSSAERALANQPWKEYTAEGGRKYWYNTETKQSSWEMPDVYKAALGTTSKPATPASATPYTPPASAGGYNQVPYDQYRDQRDPYPESRQITYGNDPKVQAFVPATNDPEYATTEEAEAAFAKLLRRSGVQPDWTWEQTIRATARDPQFRAIKDPKDRKAAFDKYCQDVVVQDKERAKERLAKLRADFETMLKRHPEITHYTRWKTARPIIEGETIFRSTNNESERRQLFEEYIISLKKAHAEQQTTLRKTAMDGLIDLLPKLNLEPYTRWADAQGIISSTPPFQNDEKYQALTKFDILTAFQNHMKALERRFNDTKQEEKNRKFRKERKARDAFKSLLTELRRNGKINAGTKWSMFVPLIENDNRYTDAVGQSGSTPQELFWDVIEEEERGLRGPRNDVLDVLEDKRFDLTPTSDFEEFLSIMKDDRRTANIEPDILKLIFDRLREKRSSKRGDDDRQSERQQRRAIDDLRACMKRMEPPIALSDTYDKVRSRLLKSDEFQAVASEDARRNAFDKHIRRLREKEDEADRNHRRRDRMSSERDMHRRERERSRGERSHRSGGRGSRRSRSPEPDAYEADRRKAIAERERNHRKSTMAESLLGADRSRLSPPPRRERERDYDRPSRSRRDDDSYYDRERRDREDERERLYRRRTDRGSHDELNYGDERPSGSRRRRPDDEDEYTRRDSRDAKRTKRERSRERTPPRAEERPPKRARLRKIRNWNRMSKAMVKAFGCTLSQLAAPCRHGRPVSQRWRHVEYVAFEKQSSDQYVSFPLLILV</sequence>
<dbReference type="PANTHER" id="PTHR11864:SF0">
    <property type="entry name" value="PRP40 PRE-MRNA PROCESSING FACTOR 40 HOMOLOG A (YEAST)"/>
    <property type="match status" value="1"/>
</dbReference>
<feature type="compositionally biased region" description="Basic and acidic residues" evidence="6">
    <location>
        <begin position="696"/>
        <end position="711"/>
    </location>
</feature>
<dbReference type="Pfam" id="PF01846">
    <property type="entry name" value="FF"/>
    <property type="match status" value="3"/>
</dbReference>
<dbReference type="OrthoDB" id="187617at2759"/>
<dbReference type="InterPro" id="IPR039726">
    <property type="entry name" value="Prp40-like"/>
</dbReference>
<feature type="compositionally biased region" description="Basic and acidic residues" evidence="6">
    <location>
        <begin position="646"/>
        <end position="689"/>
    </location>
</feature>
<dbReference type="GO" id="GO:0045292">
    <property type="term" value="P:mRNA cis splicing, via spliceosome"/>
    <property type="evidence" value="ECO:0007669"/>
    <property type="project" value="InterPro"/>
</dbReference>
<feature type="region of interest" description="Disordered" evidence="6">
    <location>
        <begin position="566"/>
        <end position="756"/>
    </location>
</feature>
<dbReference type="Pfam" id="PF00397">
    <property type="entry name" value="WW"/>
    <property type="match status" value="2"/>
</dbReference>
<feature type="compositionally biased region" description="Low complexity" evidence="6">
    <location>
        <begin position="92"/>
        <end position="109"/>
    </location>
</feature>
<keyword evidence="3" id="KW-0677">Repeat</keyword>
<dbReference type="InterPro" id="IPR036517">
    <property type="entry name" value="FF_domain_sf"/>
</dbReference>
<evidence type="ECO:0000259" key="8">
    <source>
        <dbReference type="PROSITE" id="PS51676"/>
    </source>
</evidence>
<dbReference type="SUPFAM" id="SSF81698">
    <property type="entry name" value="FF domain"/>
    <property type="match status" value="5"/>
</dbReference>
<feature type="domain" description="FF" evidence="8">
    <location>
        <begin position="156"/>
        <end position="210"/>
    </location>
</feature>
<name>W7MUX2_GIBM7</name>
<dbReference type="Gene3D" id="2.20.70.10">
    <property type="match status" value="2"/>
</dbReference>
<dbReference type="GO" id="GO:0003723">
    <property type="term" value="F:RNA binding"/>
    <property type="evidence" value="ECO:0007669"/>
    <property type="project" value="TreeGrafter"/>
</dbReference>
<gene>
    <name evidence="9" type="ORF">FVEG_08069</name>
</gene>
<evidence type="ECO:0000256" key="3">
    <source>
        <dbReference type="ARBA" id="ARBA00022737"/>
    </source>
</evidence>
<dbReference type="CDD" id="cd00201">
    <property type="entry name" value="WW"/>
    <property type="match status" value="2"/>
</dbReference>
<keyword evidence="2" id="KW-0507">mRNA processing</keyword>
<feature type="region of interest" description="Disordered" evidence="6">
    <location>
        <begin position="1"/>
        <end position="29"/>
    </location>
</feature>
<keyword evidence="10" id="KW-1185">Reference proteome</keyword>
<evidence type="ECO:0000256" key="6">
    <source>
        <dbReference type="SAM" id="MobiDB-lite"/>
    </source>
</evidence>
<dbReference type="Proteomes" id="UP000009096">
    <property type="component" value="Chromosome 3"/>
</dbReference>
<accession>W7MUX2</accession>
<feature type="compositionally biased region" description="Basic and acidic residues" evidence="6">
    <location>
        <begin position="739"/>
        <end position="753"/>
    </location>
</feature>
<comment type="subcellular location">
    <subcellularLocation>
        <location evidence="1">Nucleus</location>
    </subcellularLocation>
</comment>
<dbReference type="GO" id="GO:0071004">
    <property type="term" value="C:U2-type prespliceosome"/>
    <property type="evidence" value="ECO:0007669"/>
    <property type="project" value="TreeGrafter"/>
</dbReference>
<dbReference type="RefSeq" id="XP_018754403.1">
    <property type="nucleotide sequence ID" value="XM_018896870.1"/>
</dbReference>
<evidence type="ECO:0000256" key="4">
    <source>
        <dbReference type="ARBA" id="ARBA00023187"/>
    </source>
</evidence>
<evidence type="ECO:0000313" key="9">
    <source>
        <dbReference type="EMBL" id="EWG48212.1"/>
    </source>
</evidence>
<dbReference type="FunFam" id="1.10.10.440:FF:000013">
    <property type="entry name" value="pre-mRNA-processing protein 40A isoform X1"/>
    <property type="match status" value="1"/>
</dbReference>
<keyword evidence="5" id="KW-0539">Nucleus</keyword>
<organism evidence="9 10">
    <name type="scientific">Gibberella moniliformis (strain M3125 / FGSC 7600)</name>
    <name type="common">Maize ear and stalk rot fungus</name>
    <name type="synonym">Fusarium verticillioides</name>
    <dbReference type="NCBI Taxonomy" id="334819"/>
    <lineage>
        <taxon>Eukaryota</taxon>
        <taxon>Fungi</taxon>
        <taxon>Dikarya</taxon>
        <taxon>Ascomycota</taxon>
        <taxon>Pezizomycotina</taxon>
        <taxon>Sordariomycetes</taxon>
        <taxon>Hypocreomycetidae</taxon>
        <taxon>Hypocreales</taxon>
        <taxon>Nectriaceae</taxon>
        <taxon>Fusarium</taxon>
        <taxon>Fusarium fujikuroi species complex</taxon>
    </lineage>
</organism>
<dbReference type="GeneID" id="30065830"/>
<dbReference type="PANTHER" id="PTHR11864">
    <property type="entry name" value="PRE-MRNA-PROCESSING PROTEIN PRP40"/>
    <property type="match status" value="1"/>
</dbReference>
<evidence type="ECO:0000256" key="1">
    <source>
        <dbReference type="ARBA" id="ARBA00004123"/>
    </source>
</evidence>
<dbReference type="STRING" id="334819.W7MUX2"/>
<feature type="domain" description="FF" evidence="8">
    <location>
        <begin position="369"/>
        <end position="430"/>
    </location>
</feature>
<dbReference type="InterPro" id="IPR036020">
    <property type="entry name" value="WW_dom_sf"/>
</dbReference>
<feature type="region of interest" description="Disordered" evidence="6">
    <location>
        <begin position="92"/>
        <end position="112"/>
    </location>
</feature>
<dbReference type="Gene3D" id="1.10.10.440">
    <property type="entry name" value="FF domain"/>
    <property type="match status" value="5"/>
</dbReference>
<feature type="compositionally biased region" description="Basic and acidic residues" evidence="6">
    <location>
        <begin position="579"/>
        <end position="600"/>
    </location>
</feature>
<evidence type="ECO:0000313" key="10">
    <source>
        <dbReference type="Proteomes" id="UP000009096"/>
    </source>
</evidence>
<dbReference type="AlphaFoldDB" id="W7MUX2"/>
<dbReference type="PROSITE" id="PS01159">
    <property type="entry name" value="WW_DOMAIN_1"/>
    <property type="match status" value="2"/>
</dbReference>
<feature type="region of interest" description="Disordered" evidence="6">
    <location>
        <begin position="491"/>
        <end position="510"/>
    </location>
</feature>
<dbReference type="FunFam" id="1.10.10.440:FF:000033">
    <property type="entry name" value="Formin binding protein (FNB3)"/>
    <property type="match status" value="1"/>
</dbReference>
<dbReference type="InterPro" id="IPR001202">
    <property type="entry name" value="WW_dom"/>
</dbReference>
<dbReference type="SMART" id="SM00456">
    <property type="entry name" value="WW"/>
    <property type="match status" value="2"/>
</dbReference>
<feature type="domain" description="FF" evidence="8">
    <location>
        <begin position="506"/>
        <end position="562"/>
    </location>
</feature>
<dbReference type="SMART" id="SM00441">
    <property type="entry name" value="FF"/>
    <property type="match status" value="5"/>
</dbReference>
<dbReference type="PROSITE" id="PS51676">
    <property type="entry name" value="FF"/>
    <property type="match status" value="4"/>
</dbReference>
<keyword evidence="4" id="KW-0508">mRNA splicing</keyword>
<dbReference type="PROSITE" id="PS50020">
    <property type="entry name" value="WW_DOMAIN_2"/>
    <property type="match status" value="2"/>
</dbReference>
<feature type="domain" description="WW" evidence="7">
    <location>
        <begin position="55"/>
        <end position="83"/>
    </location>
</feature>
<dbReference type="InterPro" id="IPR002713">
    <property type="entry name" value="FF_domain"/>
</dbReference>
<dbReference type="VEuPathDB" id="FungiDB:FVEG_08069"/>
<dbReference type="GO" id="GO:0005685">
    <property type="term" value="C:U1 snRNP"/>
    <property type="evidence" value="ECO:0007669"/>
    <property type="project" value="TreeGrafter"/>
</dbReference>
<dbReference type="Pfam" id="PF25432">
    <property type="entry name" value="FF_PRPF40A"/>
    <property type="match status" value="1"/>
</dbReference>
<evidence type="ECO:0000259" key="7">
    <source>
        <dbReference type="PROSITE" id="PS50020"/>
    </source>
</evidence>
<evidence type="ECO:0000256" key="2">
    <source>
        <dbReference type="ARBA" id="ARBA00022664"/>
    </source>
</evidence>
<dbReference type="KEGG" id="fvr:FVEG_08069"/>
<feature type="compositionally biased region" description="Basic and acidic residues" evidence="6">
    <location>
        <begin position="611"/>
        <end position="631"/>
    </location>
</feature>
<protein>
    <recommendedName>
        <fullName evidence="11">Pre-mRNA-processing protein prp40</fullName>
    </recommendedName>
</protein>
<evidence type="ECO:0008006" key="11">
    <source>
        <dbReference type="Google" id="ProtNLM"/>
    </source>
</evidence>